<name>A0ABW7APC3_9ACTN</name>
<accession>A0ABW7APC3</accession>
<protein>
    <submittedName>
        <fullName evidence="1">Uncharacterized protein</fullName>
    </submittedName>
</protein>
<proteinExistence type="predicted"/>
<dbReference type="Proteomes" id="UP001603978">
    <property type="component" value="Unassembled WGS sequence"/>
</dbReference>
<dbReference type="EMBL" id="JBICRM010000034">
    <property type="protein sequence ID" value="MFG1709247.1"/>
    <property type="molecule type" value="Genomic_DNA"/>
</dbReference>
<dbReference type="RefSeq" id="WP_393173837.1">
    <property type="nucleotide sequence ID" value="NZ_JBICRM010000034.1"/>
</dbReference>
<evidence type="ECO:0000313" key="2">
    <source>
        <dbReference type="Proteomes" id="UP001603978"/>
    </source>
</evidence>
<comment type="caution">
    <text evidence="1">The sequence shown here is derived from an EMBL/GenBank/DDBJ whole genome shotgun (WGS) entry which is preliminary data.</text>
</comment>
<evidence type="ECO:0000313" key="1">
    <source>
        <dbReference type="EMBL" id="MFG1709247.1"/>
    </source>
</evidence>
<reference evidence="1 2" key="1">
    <citation type="submission" date="2024-10" db="EMBL/GenBank/DDBJ databases">
        <authorList>
            <person name="Topkara A.R."/>
            <person name="Saygin H."/>
        </authorList>
    </citation>
    <scope>NUCLEOTIDE SEQUENCE [LARGE SCALE GENOMIC DNA]</scope>
    <source>
        <strain evidence="1 2">M3C6</strain>
    </source>
</reference>
<gene>
    <name evidence="1" type="ORF">ACFLIM_39255</name>
</gene>
<keyword evidence="2" id="KW-1185">Reference proteome</keyword>
<sequence>MAVARWRITSVTEGPQTWLIHYEPVDGGGEAFAASFPKEAFEIRMAEHGLDSLDEAIEVLLYTPLLHAMHADGHPDVMPVLEGDAATARSRVLSQVAACKERYGEVTAAPANGLARAADPLQALRDRVRVDKVRVATIRLEIDRHLLSQPQGGA</sequence>
<organism evidence="1 2">
    <name type="scientific">Nonomuraea marmarensis</name>
    <dbReference type="NCBI Taxonomy" id="3351344"/>
    <lineage>
        <taxon>Bacteria</taxon>
        <taxon>Bacillati</taxon>
        <taxon>Actinomycetota</taxon>
        <taxon>Actinomycetes</taxon>
        <taxon>Streptosporangiales</taxon>
        <taxon>Streptosporangiaceae</taxon>
        <taxon>Nonomuraea</taxon>
    </lineage>
</organism>